<feature type="domain" description="G" evidence="1">
    <location>
        <begin position="403"/>
        <end position="477"/>
    </location>
</feature>
<comment type="caution">
    <text evidence="2">The sequence shown here is derived from an EMBL/GenBank/DDBJ whole genome shotgun (WGS) entry which is preliminary data.</text>
</comment>
<dbReference type="Pfam" id="PF01926">
    <property type="entry name" value="MMR_HSR1"/>
    <property type="match status" value="1"/>
</dbReference>
<keyword evidence="3" id="KW-1185">Reference proteome</keyword>
<evidence type="ECO:0000313" key="3">
    <source>
        <dbReference type="Proteomes" id="UP001213000"/>
    </source>
</evidence>
<dbReference type="GO" id="GO:0005525">
    <property type="term" value="F:GTP binding"/>
    <property type="evidence" value="ECO:0007669"/>
    <property type="project" value="InterPro"/>
</dbReference>
<evidence type="ECO:0000313" key="2">
    <source>
        <dbReference type="EMBL" id="KAJ3566949.1"/>
    </source>
</evidence>
<reference evidence="2" key="1">
    <citation type="submission" date="2022-07" db="EMBL/GenBank/DDBJ databases">
        <title>Genome Sequence of Leucocoprinus birnbaumii.</title>
        <authorList>
            <person name="Buettner E."/>
        </authorList>
    </citation>
    <scope>NUCLEOTIDE SEQUENCE</scope>
    <source>
        <strain evidence="2">VT141</strain>
    </source>
</reference>
<dbReference type="Proteomes" id="UP001213000">
    <property type="component" value="Unassembled WGS sequence"/>
</dbReference>
<evidence type="ECO:0000259" key="1">
    <source>
        <dbReference type="Pfam" id="PF01926"/>
    </source>
</evidence>
<dbReference type="InterPro" id="IPR027417">
    <property type="entry name" value="P-loop_NTPase"/>
</dbReference>
<dbReference type="CDD" id="cd00882">
    <property type="entry name" value="Ras_like_GTPase"/>
    <property type="match status" value="3"/>
</dbReference>
<dbReference type="EMBL" id="JANIEX010000447">
    <property type="protein sequence ID" value="KAJ3566949.1"/>
    <property type="molecule type" value="Genomic_DNA"/>
</dbReference>
<dbReference type="AlphaFoldDB" id="A0AAD5VSX9"/>
<name>A0AAD5VSX9_9AGAR</name>
<proteinExistence type="predicted"/>
<accession>A0AAD5VSX9</accession>
<dbReference type="Gene3D" id="3.40.50.300">
    <property type="entry name" value="P-loop containing nucleotide triphosphate hydrolases"/>
    <property type="match status" value="3"/>
</dbReference>
<organism evidence="2 3">
    <name type="scientific">Leucocoprinus birnbaumii</name>
    <dbReference type="NCBI Taxonomy" id="56174"/>
    <lineage>
        <taxon>Eukaryota</taxon>
        <taxon>Fungi</taxon>
        <taxon>Dikarya</taxon>
        <taxon>Basidiomycota</taxon>
        <taxon>Agaricomycotina</taxon>
        <taxon>Agaricomycetes</taxon>
        <taxon>Agaricomycetidae</taxon>
        <taxon>Agaricales</taxon>
        <taxon>Agaricineae</taxon>
        <taxon>Agaricaceae</taxon>
        <taxon>Leucocoprinus</taxon>
    </lineage>
</organism>
<dbReference type="InterPro" id="IPR006073">
    <property type="entry name" value="GTP-bd"/>
</dbReference>
<dbReference type="SUPFAM" id="SSF52540">
    <property type="entry name" value="P-loop containing nucleoside triphosphate hydrolases"/>
    <property type="match status" value="3"/>
</dbReference>
<gene>
    <name evidence="2" type="ORF">NP233_g6675</name>
</gene>
<sequence>MKESASIYALTKKGRSLASLAETIIYQLADLTFPCSIQVGASRLWVLQVFDLDNLQSAQLKHNMETHVKNRTMEIRIKNIFPYIWSIFFGNRVEPAKSLSGITIALVGRSGSGMSQLIHDATGSYATGVAPDNWHSEHNSQTYTDSIQSHGYTIPGVEHTDFPLVFIDTPGFNSLSHNDVHTALRDLRDWLKRFKPQTKVDGLIVMHDVSIDVLHNRPTFSPRESIEKLCGSDWAQKVVFVSTHWDDFTGTDKSKNMEAQIEAYWSVMRNYPGALEPQKYEAGSSVCAWKILRPLVERALTSRKHKLNEELVSLSDKINAELYDRVCRVVLQKTRFMERLVPKLGIGRSAVILTDDERTLYNKLNLEALEIWKEVENELDIIELERFLTVGLANDSDKIRRINIAVVGSTGSGKSQFIYDVTGQRRSFIASEYNFHPHTKGFDTAHCIIQAADLSLQWDYHVTLIDTPGFDYLDPQNDEREVFTSLMNWVRKRFGGPKLDGIIFLHSVQYNELDNRNSLFHYSQSLRDLWHDEWDRRIVFVSSFWSEEYLDTNDQAMSSKDMEKRECAIRANYLNLMRFPIPMISKPYEDSPQELRVAVVGRTGSGLSQIIDGGVEFIHDVTGTYDEGVAAAAALRPFTQSITTVSAIIPGLPKEKVVLIDTPGFDLTKGNNEHDTFAKLAKWVKQTYGRRAQLDGVIYMHNIWTDELLHRPPLLTSDPLEDICGLKWREKIVFVNSHWSEDVRDDGTERETRLKEHYWSFMLSRGSAMTRYEEPKRYEKAVEILKLLLKSPR</sequence>
<protein>
    <recommendedName>
        <fullName evidence="1">G domain-containing protein</fullName>
    </recommendedName>
</protein>